<dbReference type="InterPro" id="IPR001783">
    <property type="entry name" value="Lumazine-bd"/>
</dbReference>
<evidence type="ECO:0000256" key="4">
    <source>
        <dbReference type="ARBA" id="ARBA00012827"/>
    </source>
</evidence>
<name>T1AYQ4_9ZZZZ</name>
<comment type="function">
    <text evidence="2">Catalyzes the dismutation of two molecules of 6,7-dimethyl-8-ribityllumazine, resulting in the formation of riboflavin and 5-amino-6-(D-ribitylamino)uracil.</text>
</comment>
<reference evidence="10" key="1">
    <citation type="submission" date="2013-08" db="EMBL/GenBank/DDBJ databases">
        <authorList>
            <person name="Mendez C."/>
            <person name="Richter M."/>
            <person name="Ferrer M."/>
            <person name="Sanchez J."/>
        </authorList>
    </citation>
    <scope>NUCLEOTIDE SEQUENCE</scope>
</reference>
<keyword evidence="8" id="KW-0677">Repeat</keyword>
<dbReference type="PANTHER" id="PTHR21098">
    <property type="entry name" value="RIBOFLAVIN SYNTHASE ALPHA CHAIN"/>
    <property type="match status" value="1"/>
</dbReference>
<evidence type="ECO:0000313" key="10">
    <source>
        <dbReference type="EMBL" id="EQD62672.1"/>
    </source>
</evidence>
<feature type="domain" description="Lumazine-binding" evidence="9">
    <location>
        <begin position="191"/>
        <end position="226"/>
    </location>
</feature>
<evidence type="ECO:0000256" key="6">
    <source>
        <dbReference type="ARBA" id="ARBA00022619"/>
    </source>
</evidence>
<keyword evidence="7" id="KW-0808">Transferase</keyword>
<comment type="caution">
    <text evidence="10">The sequence shown here is derived from an EMBL/GenBank/DDBJ whole genome shotgun (WGS) entry which is preliminary data.</text>
</comment>
<protein>
    <recommendedName>
        <fullName evidence="5">Riboflavin synthase</fullName>
        <ecNumber evidence="4">2.5.1.9</ecNumber>
    </recommendedName>
</protein>
<dbReference type="InterPro" id="IPR017938">
    <property type="entry name" value="Riboflavin_synthase-like_b-brl"/>
</dbReference>
<dbReference type="SUPFAM" id="SSF63380">
    <property type="entry name" value="Riboflavin synthase domain-like"/>
    <property type="match status" value="1"/>
</dbReference>
<dbReference type="CDD" id="cd00402">
    <property type="entry name" value="Riboflavin_synthase_like"/>
    <property type="match status" value="1"/>
</dbReference>
<gene>
    <name evidence="10" type="ORF">B1B_07149</name>
</gene>
<dbReference type="GO" id="GO:0008703">
    <property type="term" value="F:5-amino-6-(5-phosphoribosylamino)uracil reductase activity"/>
    <property type="evidence" value="ECO:0007669"/>
    <property type="project" value="InterPro"/>
</dbReference>
<dbReference type="EMBL" id="AUZY01004548">
    <property type="protein sequence ID" value="EQD62672.1"/>
    <property type="molecule type" value="Genomic_DNA"/>
</dbReference>
<dbReference type="AlphaFoldDB" id="T1AYQ4"/>
<comment type="catalytic activity">
    <reaction evidence="1">
        <text>2 6,7-dimethyl-8-(1-D-ribityl)lumazine + H(+) = 5-amino-6-(D-ribitylamino)uracil + riboflavin</text>
        <dbReference type="Rhea" id="RHEA:20772"/>
        <dbReference type="ChEBI" id="CHEBI:15378"/>
        <dbReference type="ChEBI" id="CHEBI:15934"/>
        <dbReference type="ChEBI" id="CHEBI:57986"/>
        <dbReference type="ChEBI" id="CHEBI:58201"/>
        <dbReference type="EC" id="2.5.1.9"/>
    </reaction>
</comment>
<dbReference type="EC" id="2.5.1.9" evidence="4"/>
<dbReference type="PROSITE" id="PS51177">
    <property type="entry name" value="LUMAZINE_BIND"/>
    <property type="match status" value="2"/>
</dbReference>
<dbReference type="GO" id="GO:0004746">
    <property type="term" value="F:riboflavin synthase activity"/>
    <property type="evidence" value="ECO:0007669"/>
    <property type="project" value="UniProtKB-EC"/>
</dbReference>
<reference evidence="10" key="2">
    <citation type="journal article" date="2014" name="ISME J.">
        <title>Microbial stratification in low pH oxic and suboxic macroscopic growths along an acid mine drainage.</title>
        <authorList>
            <person name="Mendez-Garcia C."/>
            <person name="Mesa V."/>
            <person name="Sprenger R.R."/>
            <person name="Richter M."/>
            <person name="Diez M.S."/>
            <person name="Solano J."/>
            <person name="Bargiela R."/>
            <person name="Golyshina O.V."/>
            <person name="Manteca A."/>
            <person name="Ramos J.L."/>
            <person name="Gallego J.R."/>
            <person name="Llorente I."/>
            <person name="Martins Dos Santos V.A."/>
            <person name="Jensen O.N."/>
            <person name="Pelaez A.I."/>
            <person name="Sanchez J."/>
            <person name="Ferrer M."/>
        </authorList>
    </citation>
    <scope>NUCLEOTIDE SEQUENCE</scope>
</reference>
<dbReference type="Pfam" id="PF00677">
    <property type="entry name" value="Lum_binding"/>
    <property type="match status" value="1"/>
</dbReference>
<evidence type="ECO:0000256" key="5">
    <source>
        <dbReference type="ARBA" id="ARBA00013950"/>
    </source>
</evidence>
<evidence type="ECO:0000256" key="2">
    <source>
        <dbReference type="ARBA" id="ARBA00002803"/>
    </source>
</evidence>
<evidence type="ECO:0000256" key="8">
    <source>
        <dbReference type="ARBA" id="ARBA00022737"/>
    </source>
</evidence>
<feature type="domain" description="Lumazine-binding" evidence="9">
    <location>
        <begin position="94"/>
        <end position="190"/>
    </location>
</feature>
<evidence type="ECO:0000256" key="7">
    <source>
        <dbReference type="ARBA" id="ARBA00022679"/>
    </source>
</evidence>
<keyword evidence="6" id="KW-0686">Riboflavin biosynthesis</keyword>
<evidence type="ECO:0000256" key="1">
    <source>
        <dbReference type="ARBA" id="ARBA00000968"/>
    </source>
</evidence>
<dbReference type="PANTHER" id="PTHR21098:SF12">
    <property type="entry name" value="RIBOFLAVIN SYNTHASE"/>
    <property type="match status" value="1"/>
</dbReference>
<dbReference type="InterPro" id="IPR002734">
    <property type="entry name" value="RibDG_C"/>
</dbReference>
<dbReference type="InterPro" id="IPR026017">
    <property type="entry name" value="Lumazine-bd_dom"/>
</dbReference>
<dbReference type="Pfam" id="PF01872">
    <property type="entry name" value="RibD_C"/>
    <property type="match status" value="1"/>
</dbReference>
<sequence>REINELWVEAGPRLAGALLAERLVDELILYVAPKLFGPQARPLAELPELTQAAGCAGVCHDGGPADRRGPAGAFAARPATVGSRARNGSEVTGVFAGIVQDVGRLVCREERRGDLRMAFAFDRLDPAGMRLGDSICVQGCCLTVVELEQRGFRADVSRETLAVTTLGEMQPGARVNLESALRLGESLGGHLVTGHIDGLGRIVAMQEDGRSSRMDVALVDAVLLRY</sequence>
<dbReference type="Gene3D" id="2.40.30.20">
    <property type="match status" value="1"/>
</dbReference>
<accession>T1AYQ4</accession>
<dbReference type="Gene3D" id="3.40.430.10">
    <property type="entry name" value="Dihydrofolate Reductase, subunit A"/>
    <property type="match status" value="1"/>
</dbReference>
<evidence type="ECO:0000259" key="9">
    <source>
        <dbReference type="PROSITE" id="PS51177"/>
    </source>
</evidence>
<dbReference type="SUPFAM" id="SSF53597">
    <property type="entry name" value="Dihydrofolate reductase-like"/>
    <property type="match status" value="1"/>
</dbReference>
<dbReference type="GO" id="GO:0009231">
    <property type="term" value="P:riboflavin biosynthetic process"/>
    <property type="evidence" value="ECO:0007669"/>
    <property type="project" value="UniProtKB-KW"/>
</dbReference>
<proteinExistence type="predicted"/>
<feature type="non-terminal residue" evidence="10">
    <location>
        <position position="226"/>
    </location>
</feature>
<evidence type="ECO:0000256" key="3">
    <source>
        <dbReference type="ARBA" id="ARBA00004887"/>
    </source>
</evidence>
<dbReference type="InterPro" id="IPR023366">
    <property type="entry name" value="ATP_synth_asu-like_sf"/>
</dbReference>
<feature type="non-terminal residue" evidence="10">
    <location>
        <position position="1"/>
    </location>
</feature>
<dbReference type="InterPro" id="IPR024072">
    <property type="entry name" value="DHFR-like_dom_sf"/>
</dbReference>
<comment type="pathway">
    <text evidence="3">Cofactor biosynthesis; riboflavin biosynthesis; riboflavin from 2-hydroxy-3-oxobutyl phosphate and 5-amino-6-(D-ribitylamino)uracil: step 2/2.</text>
</comment>
<organism evidence="10">
    <name type="scientific">mine drainage metagenome</name>
    <dbReference type="NCBI Taxonomy" id="410659"/>
    <lineage>
        <taxon>unclassified sequences</taxon>
        <taxon>metagenomes</taxon>
        <taxon>ecological metagenomes</taxon>
    </lineage>
</organism>